<keyword evidence="3" id="KW-0479">Metal-binding</keyword>
<evidence type="ECO:0000256" key="3">
    <source>
        <dbReference type="ARBA" id="ARBA00022723"/>
    </source>
</evidence>
<comment type="similarity">
    <text evidence="2">Belongs to the HAD-like hydrolase superfamily.</text>
</comment>
<dbReference type="InterPro" id="IPR006439">
    <property type="entry name" value="HAD-SF_hydro_IA"/>
</dbReference>
<dbReference type="Pfam" id="PF00702">
    <property type="entry name" value="Hydrolase"/>
    <property type="match status" value="1"/>
</dbReference>
<organism evidence="6 7">
    <name type="scientific">Methanofollis fontis</name>
    <dbReference type="NCBI Taxonomy" id="2052832"/>
    <lineage>
        <taxon>Archaea</taxon>
        <taxon>Methanobacteriati</taxon>
        <taxon>Methanobacteriota</taxon>
        <taxon>Stenosarchaea group</taxon>
        <taxon>Methanomicrobia</taxon>
        <taxon>Methanomicrobiales</taxon>
        <taxon>Methanomicrobiaceae</taxon>
        <taxon>Methanofollis</taxon>
    </lineage>
</organism>
<evidence type="ECO:0000256" key="1">
    <source>
        <dbReference type="ARBA" id="ARBA00001946"/>
    </source>
</evidence>
<accession>A0A483D031</accession>
<protein>
    <submittedName>
        <fullName evidence="6">HAD family hydrolase</fullName>
    </submittedName>
</protein>
<dbReference type="InterPro" id="IPR023214">
    <property type="entry name" value="HAD_sf"/>
</dbReference>
<comment type="cofactor">
    <cofactor evidence="1">
        <name>Mg(2+)</name>
        <dbReference type="ChEBI" id="CHEBI:18420"/>
    </cofactor>
</comment>
<keyword evidence="7" id="KW-1185">Reference proteome</keyword>
<dbReference type="SFLD" id="SFLDS00003">
    <property type="entry name" value="Haloacid_Dehalogenase"/>
    <property type="match status" value="1"/>
</dbReference>
<evidence type="ECO:0000256" key="5">
    <source>
        <dbReference type="ARBA" id="ARBA00022842"/>
    </source>
</evidence>
<name>A0A483D031_9EURY</name>
<dbReference type="PANTHER" id="PTHR46470:SF2">
    <property type="entry name" value="GLYCERALDEHYDE 3-PHOSPHATE PHOSPHATASE"/>
    <property type="match status" value="1"/>
</dbReference>
<dbReference type="OrthoDB" id="27736at2157"/>
<evidence type="ECO:0000256" key="2">
    <source>
        <dbReference type="ARBA" id="ARBA00007958"/>
    </source>
</evidence>
<gene>
    <name evidence="6" type="ORF">CUJ86_03285</name>
</gene>
<dbReference type="Gene3D" id="1.20.120.1600">
    <property type="match status" value="1"/>
</dbReference>
<dbReference type="Gene3D" id="3.40.50.1000">
    <property type="entry name" value="HAD superfamily/HAD-like"/>
    <property type="match status" value="1"/>
</dbReference>
<keyword evidence="5" id="KW-0460">Magnesium</keyword>
<evidence type="ECO:0000313" key="7">
    <source>
        <dbReference type="Proteomes" id="UP000292580"/>
    </source>
</evidence>
<evidence type="ECO:0000313" key="6">
    <source>
        <dbReference type="EMBL" id="TAJ45889.1"/>
    </source>
</evidence>
<dbReference type="InterPro" id="IPR051400">
    <property type="entry name" value="HAD-like_hydrolase"/>
</dbReference>
<dbReference type="GO" id="GO:0046872">
    <property type="term" value="F:metal ion binding"/>
    <property type="evidence" value="ECO:0007669"/>
    <property type="project" value="UniProtKB-KW"/>
</dbReference>
<sequence length="213" mass="24532">MRGVLFDCYDTLIDISTDERSIRPYEALSSWVSYQGVRICPDELREEYRRRIGEAMEGTEEDYPEIRVEDIFAGICRDYAVWPIDTAMTGILLARSFRAATVRKICAFPRSRHLLSALNAYPLGIVSNGQRVFSEIELRMFGLFPFFQTVVFSSDVGYKKPDERIFRTALQRLHIEPHEGLFIGDSQKNDVLPSRRLGLQALHINEAWSLFSV</sequence>
<dbReference type="AlphaFoldDB" id="A0A483D031"/>
<reference evidence="6 7" key="1">
    <citation type="submission" date="2017-11" db="EMBL/GenBank/DDBJ databases">
        <title>Isolation and Characterization of Methanofollis Species from Methane Seep Offshore SW Taiwan.</title>
        <authorList>
            <person name="Teng N.-H."/>
            <person name="Lai M.-C."/>
            <person name="Chen S.-C."/>
        </authorList>
    </citation>
    <scope>NUCLEOTIDE SEQUENCE [LARGE SCALE GENOMIC DNA]</scope>
    <source>
        <strain evidence="6 7">FWC-SCC2</strain>
    </source>
</reference>
<dbReference type="GO" id="GO:0044281">
    <property type="term" value="P:small molecule metabolic process"/>
    <property type="evidence" value="ECO:0007669"/>
    <property type="project" value="UniProtKB-ARBA"/>
</dbReference>
<dbReference type="SUPFAM" id="SSF56784">
    <property type="entry name" value="HAD-like"/>
    <property type="match status" value="1"/>
</dbReference>
<dbReference type="SFLD" id="SFLDG01129">
    <property type="entry name" value="C1.5:_HAD__Beta-PGM__Phosphata"/>
    <property type="match status" value="1"/>
</dbReference>
<comment type="caution">
    <text evidence="6">The sequence shown here is derived from an EMBL/GenBank/DDBJ whole genome shotgun (WGS) entry which is preliminary data.</text>
</comment>
<dbReference type="PRINTS" id="PR00413">
    <property type="entry name" value="HADHALOGNASE"/>
</dbReference>
<dbReference type="NCBIfam" id="TIGR01509">
    <property type="entry name" value="HAD-SF-IA-v3"/>
    <property type="match status" value="1"/>
</dbReference>
<evidence type="ECO:0000256" key="4">
    <source>
        <dbReference type="ARBA" id="ARBA00022801"/>
    </source>
</evidence>
<dbReference type="PANTHER" id="PTHR46470">
    <property type="entry name" value="N-ACYLNEURAMINATE-9-PHOSPHATASE"/>
    <property type="match status" value="1"/>
</dbReference>
<proteinExistence type="inferred from homology"/>
<dbReference type="InterPro" id="IPR036412">
    <property type="entry name" value="HAD-like_sf"/>
</dbReference>
<keyword evidence="4 6" id="KW-0378">Hydrolase</keyword>
<dbReference type="EMBL" id="PGCL01000001">
    <property type="protein sequence ID" value="TAJ45889.1"/>
    <property type="molecule type" value="Genomic_DNA"/>
</dbReference>
<dbReference type="Proteomes" id="UP000292580">
    <property type="component" value="Unassembled WGS sequence"/>
</dbReference>
<dbReference type="NCBIfam" id="TIGR01549">
    <property type="entry name" value="HAD-SF-IA-v1"/>
    <property type="match status" value="1"/>
</dbReference>
<dbReference type="GO" id="GO:0016791">
    <property type="term" value="F:phosphatase activity"/>
    <property type="evidence" value="ECO:0007669"/>
    <property type="project" value="TreeGrafter"/>
</dbReference>